<keyword evidence="2" id="KW-0808">Transferase</keyword>
<dbReference type="GO" id="GO:0004672">
    <property type="term" value="F:protein kinase activity"/>
    <property type="evidence" value="ECO:0007669"/>
    <property type="project" value="InterPro"/>
</dbReference>
<dbReference type="AlphaFoldDB" id="A0A7Y3ZZ80"/>
<feature type="domain" description="Protein kinase" evidence="1">
    <location>
        <begin position="171"/>
        <end position="251"/>
    </location>
</feature>
<organism evidence="2 3">
    <name type="scientific">Vibrio pectenicida</name>
    <dbReference type="NCBI Taxonomy" id="62763"/>
    <lineage>
        <taxon>Bacteria</taxon>
        <taxon>Pseudomonadati</taxon>
        <taxon>Pseudomonadota</taxon>
        <taxon>Gammaproteobacteria</taxon>
        <taxon>Vibrionales</taxon>
        <taxon>Vibrionaceae</taxon>
        <taxon>Vibrio</taxon>
    </lineage>
</organism>
<gene>
    <name evidence="2" type="ORF">F0225_06215</name>
</gene>
<proteinExistence type="predicted"/>
<dbReference type="Proteomes" id="UP000565719">
    <property type="component" value="Unassembled WGS sequence"/>
</dbReference>
<reference evidence="2 3" key="1">
    <citation type="submission" date="2019-09" db="EMBL/GenBank/DDBJ databases">
        <title>Draft genome sequencing and comparative genomics of hatchery-associated Vibrios.</title>
        <authorList>
            <person name="Kehlet-Delgado H."/>
            <person name="Mueller R.S."/>
        </authorList>
    </citation>
    <scope>NUCLEOTIDE SEQUENCE [LARGE SCALE GENOMIC DNA]</scope>
    <source>
        <strain evidence="2 3">99-46-Y</strain>
    </source>
</reference>
<comment type="caution">
    <text evidence="2">The sequence shown here is derived from an EMBL/GenBank/DDBJ whole genome shotgun (WGS) entry which is preliminary data.</text>
</comment>
<evidence type="ECO:0000313" key="2">
    <source>
        <dbReference type="EMBL" id="NOH70934.1"/>
    </source>
</evidence>
<protein>
    <submittedName>
        <fullName evidence="2">Protein kinase</fullName>
    </submittedName>
</protein>
<name>A0A7Y3ZZ80_9VIBR</name>
<dbReference type="EMBL" id="VTXC01000012">
    <property type="protein sequence ID" value="NOH70934.1"/>
    <property type="molecule type" value="Genomic_DNA"/>
</dbReference>
<dbReference type="Gene3D" id="1.10.510.10">
    <property type="entry name" value="Transferase(Phosphotransferase) domain 1"/>
    <property type="match status" value="1"/>
</dbReference>
<dbReference type="SUPFAM" id="SSF56112">
    <property type="entry name" value="Protein kinase-like (PK-like)"/>
    <property type="match status" value="1"/>
</dbReference>
<dbReference type="InterPro" id="IPR011009">
    <property type="entry name" value="Kinase-like_dom_sf"/>
</dbReference>
<dbReference type="InterPro" id="IPR000719">
    <property type="entry name" value="Prot_kinase_dom"/>
</dbReference>
<evidence type="ECO:0000313" key="3">
    <source>
        <dbReference type="Proteomes" id="UP000565719"/>
    </source>
</evidence>
<accession>A0A7Y3ZZ80</accession>
<dbReference type="Pfam" id="PF00069">
    <property type="entry name" value="Pkinase"/>
    <property type="match status" value="1"/>
</dbReference>
<dbReference type="GO" id="GO:0005524">
    <property type="term" value="F:ATP binding"/>
    <property type="evidence" value="ECO:0007669"/>
    <property type="project" value="InterPro"/>
</dbReference>
<sequence>MIFNVVGLAEKSQFEDDVKLLKSDFAESFVSASTITDENKLNRVSKNKRFLKNIRSFLSLSKIKKSSTVKAKPIIKEGLSFSELRKHQKPTNGRDPKDLPYKFGGVNKSVNKEYGYLRAKTKVGEKDFITEKDLYEYSTQKGREALAEITSLQRPVNGSSKEYAQFDVYDTDIVKSNELDDYLRENSDSINIEDKKRLAKELINHLETMYTHKVSHGDLHMNNIIIRQIEFKECMQFIDFGKAKFGDKGTFEKHKFDDIKYLFCKVGETPRETKARNYLLPAFSPLLSSLEKKRTKHYPLHKIIKLNSSTKSVAPYLEQIGNTLIKDLGDQTKDVKTSFSIAQEAILRLIAVVDLNG</sequence>
<evidence type="ECO:0000259" key="1">
    <source>
        <dbReference type="Pfam" id="PF00069"/>
    </source>
</evidence>
<keyword evidence="2" id="KW-0418">Kinase</keyword>
<dbReference type="RefSeq" id="WP_171360355.1">
    <property type="nucleotide sequence ID" value="NZ_VTXC01000012.1"/>
</dbReference>